<keyword evidence="1" id="KW-1133">Transmembrane helix</keyword>
<feature type="transmembrane region" description="Helical" evidence="1">
    <location>
        <begin position="418"/>
        <end position="436"/>
    </location>
</feature>
<feature type="transmembrane region" description="Helical" evidence="1">
    <location>
        <begin position="673"/>
        <end position="694"/>
    </location>
</feature>
<feature type="transmembrane region" description="Helical" evidence="1">
    <location>
        <begin position="364"/>
        <end position="382"/>
    </location>
</feature>
<accession>A0A6J4UY67</accession>
<evidence type="ECO:0000256" key="1">
    <source>
        <dbReference type="SAM" id="Phobius"/>
    </source>
</evidence>
<dbReference type="EMBL" id="CADCWF010000162">
    <property type="protein sequence ID" value="CAA9561453.1"/>
    <property type="molecule type" value="Genomic_DNA"/>
</dbReference>
<protein>
    <recommendedName>
        <fullName evidence="3">Membrane protein 6-pyruvoyl-tetrahydropterin synthase-related domain-containing protein</fullName>
    </recommendedName>
</protein>
<evidence type="ECO:0000313" key="2">
    <source>
        <dbReference type="EMBL" id="CAA9561453.1"/>
    </source>
</evidence>
<feature type="transmembrane region" description="Helical" evidence="1">
    <location>
        <begin position="134"/>
        <end position="155"/>
    </location>
</feature>
<gene>
    <name evidence="2" type="ORF">AVDCRST_MAG59-2648</name>
</gene>
<proteinExistence type="predicted"/>
<feature type="transmembrane region" description="Helical" evidence="1">
    <location>
        <begin position="213"/>
        <end position="229"/>
    </location>
</feature>
<sequence>MPARGLLWLIPFAALALFVAGRMGLETLWATVDTPAGPVTLPNGLAGVDHPFHAVRAETLRRSLAEGEVLRWVGHHQGGYPVEFYPLGAAWLAVAVWAAALGTWPIEIAYAVSVWLVFLLPGVVWVLAAQRDRLSIGTAFLALAVHVAVPGAWWHGGYTELVQWGLVTNVAASVWVLAALLGIASYARDGGPAAAAIAMAAAAGGILTNPRSAVALVAVGIGVVGSRWLSGYRDGPDPTGSRERRFLIPLGRIAVVALGSALLAAPELIALARFSGLYTFVRYERYGSVGEWWASTISAVSPPVAAAAAVGLVATWVGPDRPVTRAASLTLPLYGGLTLLAAANPDSGLLVQLEATRLMPFQRLLTIWLAAYGVVVAVSWLWRLPSRRAARTSDVRRGLSPIGAGGPSPRYGVTAGSTVANVSALLLGAAVVAWWVRPGLDGTPLPGPAEAPDRGLYPVARSGVREQVGFERAVRAADAVAAPGTALLAVGSGLSWHQQLWAPLWTARPLLYDDWLWYWHLDHAGPPGYDALGGHHYPDPELALDSSYLRHHAVGAAVVTGRAAEAVASAPGLEPVGESGAFVGAEVREPSTIVASGGLNATGIAYANGRIAATLVADGDITVRHNWHPRWRATLDGSPTAIDRAENGTMRVNFGRSGSRLELVYGVDGPDRLARFMSAVGIVGIAVWGGIWVVRRRRP</sequence>
<evidence type="ECO:0008006" key="3">
    <source>
        <dbReference type="Google" id="ProtNLM"/>
    </source>
</evidence>
<name>A0A6J4UY67_9BACT</name>
<keyword evidence="1" id="KW-0812">Transmembrane</keyword>
<feature type="transmembrane region" description="Helical" evidence="1">
    <location>
        <begin position="250"/>
        <end position="272"/>
    </location>
</feature>
<feature type="transmembrane region" description="Helical" evidence="1">
    <location>
        <begin position="326"/>
        <end position="344"/>
    </location>
</feature>
<organism evidence="2">
    <name type="scientific">uncultured Thermomicrobiales bacterium</name>
    <dbReference type="NCBI Taxonomy" id="1645740"/>
    <lineage>
        <taxon>Bacteria</taxon>
        <taxon>Pseudomonadati</taxon>
        <taxon>Thermomicrobiota</taxon>
        <taxon>Thermomicrobia</taxon>
        <taxon>Thermomicrobiales</taxon>
        <taxon>environmental samples</taxon>
    </lineage>
</organism>
<feature type="transmembrane region" description="Helical" evidence="1">
    <location>
        <begin position="161"/>
        <end position="183"/>
    </location>
</feature>
<feature type="transmembrane region" description="Helical" evidence="1">
    <location>
        <begin position="108"/>
        <end position="127"/>
    </location>
</feature>
<keyword evidence="1" id="KW-0472">Membrane</keyword>
<dbReference type="AlphaFoldDB" id="A0A6J4UY67"/>
<feature type="transmembrane region" description="Helical" evidence="1">
    <location>
        <begin position="6"/>
        <end position="25"/>
    </location>
</feature>
<feature type="transmembrane region" description="Helical" evidence="1">
    <location>
        <begin position="190"/>
        <end position="207"/>
    </location>
</feature>
<feature type="transmembrane region" description="Helical" evidence="1">
    <location>
        <begin position="292"/>
        <end position="314"/>
    </location>
</feature>
<feature type="transmembrane region" description="Helical" evidence="1">
    <location>
        <begin position="84"/>
        <end position="102"/>
    </location>
</feature>
<reference evidence="2" key="1">
    <citation type="submission" date="2020-02" db="EMBL/GenBank/DDBJ databases">
        <authorList>
            <person name="Meier V. D."/>
        </authorList>
    </citation>
    <scope>NUCLEOTIDE SEQUENCE</scope>
    <source>
        <strain evidence="2">AVDCRST_MAG59</strain>
    </source>
</reference>